<evidence type="ECO:0000313" key="1">
    <source>
        <dbReference type="EMBL" id="CAB4149557.1"/>
    </source>
</evidence>
<name>A0A6J5MUQ2_9CAUD</name>
<reference evidence="1" key="1">
    <citation type="submission" date="2020-04" db="EMBL/GenBank/DDBJ databases">
        <authorList>
            <person name="Chiriac C."/>
            <person name="Salcher M."/>
            <person name="Ghai R."/>
            <person name="Kavagutti S V."/>
        </authorList>
    </citation>
    <scope>NUCLEOTIDE SEQUENCE</scope>
</reference>
<dbReference type="InterPro" id="IPR021695">
    <property type="entry name" value="Phage_KPP10_Orf10"/>
</dbReference>
<dbReference type="Pfam" id="PF11681">
    <property type="entry name" value="Phage_Tube_PhiTE"/>
    <property type="match status" value="1"/>
</dbReference>
<organism evidence="1">
    <name type="scientific">uncultured Caudovirales phage</name>
    <dbReference type="NCBI Taxonomy" id="2100421"/>
    <lineage>
        <taxon>Viruses</taxon>
        <taxon>Duplodnaviria</taxon>
        <taxon>Heunggongvirae</taxon>
        <taxon>Uroviricota</taxon>
        <taxon>Caudoviricetes</taxon>
        <taxon>Peduoviridae</taxon>
        <taxon>Maltschvirus</taxon>
        <taxon>Maltschvirus maltsch</taxon>
    </lineage>
</organism>
<accession>A0A6J5MUQ2</accession>
<sequence>MGVYSFLNVNAAIAGPGGAANLGAGAAAAEEGITIEPAEDKNVMTIGADGAGQHSLIASDARTATIRLLKTSPINAILMAMYNVQSSSSALWGRNVITVVDSARADITTLQACAFKKVPSLNYAKEGGMNEWVFDCIKGDSVLGVG</sequence>
<dbReference type="EMBL" id="LR796527">
    <property type="protein sequence ID" value="CAB4149557.1"/>
    <property type="molecule type" value="Genomic_DNA"/>
</dbReference>
<proteinExistence type="predicted"/>
<gene>
    <name evidence="1" type="ORF">UFOVP558_8</name>
</gene>
<protein>
    <submittedName>
        <fullName evidence="1">Bacteriophage rv5, Orf52</fullName>
    </submittedName>
</protein>